<organism evidence="3 4">
    <name type="scientific">Clostridium senegalense</name>
    <dbReference type="NCBI Taxonomy" id="1465809"/>
    <lineage>
        <taxon>Bacteria</taxon>
        <taxon>Bacillati</taxon>
        <taxon>Bacillota</taxon>
        <taxon>Clostridia</taxon>
        <taxon>Eubacteriales</taxon>
        <taxon>Clostridiaceae</taxon>
        <taxon>Clostridium</taxon>
    </lineage>
</organism>
<protein>
    <submittedName>
        <fullName evidence="3">Ferrous iron transport protein A</fullName>
    </submittedName>
</protein>
<dbReference type="InterPro" id="IPR008988">
    <property type="entry name" value="Transcriptional_repressor_C"/>
</dbReference>
<dbReference type="InterPro" id="IPR007167">
    <property type="entry name" value="Fe-transptr_FeoA-like"/>
</dbReference>
<evidence type="ECO:0000256" key="1">
    <source>
        <dbReference type="ARBA" id="ARBA00023004"/>
    </source>
</evidence>
<proteinExistence type="predicted"/>
<dbReference type="InterPro" id="IPR052713">
    <property type="entry name" value="FeoA"/>
</dbReference>
<feature type="domain" description="Ferrous iron transporter FeoA-like" evidence="2">
    <location>
        <begin position="1"/>
        <end position="73"/>
    </location>
</feature>
<dbReference type="Pfam" id="PF04023">
    <property type="entry name" value="FeoA"/>
    <property type="match status" value="1"/>
</dbReference>
<accession>A0A6M0H2Y7</accession>
<dbReference type="SMART" id="SM00899">
    <property type="entry name" value="FeoA"/>
    <property type="match status" value="1"/>
</dbReference>
<evidence type="ECO:0000313" key="3">
    <source>
        <dbReference type="EMBL" id="NEU04897.1"/>
    </source>
</evidence>
<keyword evidence="4" id="KW-1185">Reference proteome</keyword>
<keyword evidence="1" id="KW-0408">Iron</keyword>
<sequence>MTLQDLKPGDIGFIKNIHCDKKLSKRLLALGFVEGTKVLMKQTAPLGDPIIINVRGTNLAIRKKDAKTIDIDLNNNSNEEKFKLAMEV</sequence>
<evidence type="ECO:0000313" key="4">
    <source>
        <dbReference type="Proteomes" id="UP000481872"/>
    </source>
</evidence>
<dbReference type="Proteomes" id="UP000481872">
    <property type="component" value="Unassembled WGS sequence"/>
</dbReference>
<dbReference type="SUPFAM" id="SSF50037">
    <property type="entry name" value="C-terminal domain of transcriptional repressors"/>
    <property type="match status" value="1"/>
</dbReference>
<gene>
    <name evidence="3" type="ORF">G3M99_08530</name>
</gene>
<evidence type="ECO:0000259" key="2">
    <source>
        <dbReference type="SMART" id="SM00899"/>
    </source>
</evidence>
<dbReference type="GO" id="GO:0046914">
    <property type="term" value="F:transition metal ion binding"/>
    <property type="evidence" value="ECO:0007669"/>
    <property type="project" value="InterPro"/>
</dbReference>
<dbReference type="AlphaFoldDB" id="A0A6M0H2Y7"/>
<dbReference type="RefSeq" id="WP_061995873.1">
    <property type="nucleotide sequence ID" value="NZ_JAAGPU010000013.1"/>
</dbReference>
<dbReference type="PANTHER" id="PTHR42954">
    <property type="entry name" value="FE(2+) TRANSPORT PROTEIN A"/>
    <property type="match status" value="1"/>
</dbReference>
<dbReference type="EMBL" id="JAAGPU010000013">
    <property type="protein sequence ID" value="NEU04897.1"/>
    <property type="molecule type" value="Genomic_DNA"/>
</dbReference>
<dbReference type="Gene3D" id="2.30.30.90">
    <property type="match status" value="1"/>
</dbReference>
<dbReference type="PANTHER" id="PTHR42954:SF2">
    <property type="entry name" value="FE(2+) TRANSPORT PROTEIN A"/>
    <property type="match status" value="1"/>
</dbReference>
<dbReference type="InterPro" id="IPR038157">
    <property type="entry name" value="FeoA_core_dom"/>
</dbReference>
<comment type="caution">
    <text evidence="3">The sequence shown here is derived from an EMBL/GenBank/DDBJ whole genome shotgun (WGS) entry which is preliminary data.</text>
</comment>
<name>A0A6M0H2Y7_9CLOT</name>
<reference evidence="3 4" key="1">
    <citation type="submission" date="2020-02" db="EMBL/GenBank/DDBJ databases">
        <title>Genome assembly of a novel Clostridium senegalense strain.</title>
        <authorList>
            <person name="Gupta T.B."/>
            <person name="Jauregui R."/>
            <person name="Maclean P."/>
            <person name="Nawarathana A."/>
            <person name="Brightwell G."/>
        </authorList>
    </citation>
    <scope>NUCLEOTIDE SEQUENCE [LARGE SCALE GENOMIC DNA]</scope>
    <source>
        <strain evidence="3 4">AGRFS4</strain>
    </source>
</reference>